<gene>
    <name evidence="1" type="ORF">LCGC14_2991140</name>
</gene>
<dbReference type="AlphaFoldDB" id="A0A0F8XRC3"/>
<reference evidence="1" key="1">
    <citation type="journal article" date="2015" name="Nature">
        <title>Complex archaea that bridge the gap between prokaryotes and eukaryotes.</title>
        <authorList>
            <person name="Spang A."/>
            <person name="Saw J.H."/>
            <person name="Jorgensen S.L."/>
            <person name="Zaremba-Niedzwiedzka K."/>
            <person name="Martijn J."/>
            <person name="Lind A.E."/>
            <person name="van Eijk R."/>
            <person name="Schleper C."/>
            <person name="Guy L."/>
            <person name="Ettema T.J."/>
        </authorList>
    </citation>
    <scope>NUCLEOTIDE SEQUENCE</scope>
</reference>
<evidence type="ECO:0000313" key="1">
    <source>
        <dbReference type="EMBL" id="KKK63750.1"/>
    </source>
</evidence>
<accession>A0A0F8XRC3</accession>
<dbReference type="EMBL" id="LAZR01061352">
    <property type="protein sequence ID" value="KKK63750.1"/>
    <property type="molecule type" value="Genomic_DNA"/>
</dbReference>
<name>A0A0F8XRC3_9ZZZZ</name>
<proteinExistence type="predicted"/>
<comment type="caution">
    <text evidence="1">The sequence shown here is derived from an EMBL/GenBank/DDBJ whole genome shotgun (WGS) entry which is preliminary data.</text>
</comment>
<protein>
    <submittedName>
        <fullName evidence="1">Uncharacterized protein</fullName>
    </submittedName>
</protein>
<organism evidence="1">
    <name type="scientific">marine sediment metagenome</name>
    <dbReference type="NCBI Taxonomy" id="412755"/>
    <lineage>
        <taxon>unclassified sequences</taxon>
        <taxon>metagenomes</taxon>
        <taxon>ecological metagenomes</taxon>
    </lineage>
</organism>
<sequence length="84" mass="9749">MKPASPVVPGMDLPEVVYAKDQPPYLPLPVFKYPDDETGAVLMRWHMAWKDRWLALWHGDIYVTLLTFNKPLQPIKVFTDRPAE</sequence>